<dbReference type="Proteomes" id="UP000264800">
    <property type="component" value="Unplaced"/>
</dbReference>
<dbReference type="SUPFAM" id="SSF53098">
    <property type="entry name" value="Ribonuclease H-like"/>
    <property type="match status" value="1"/>
</dbReference>
<evidence type="ECO:0000313" key="2">
    <source>
        <dbReference type="Ensembl" id="ENSKMAP00000018014.1"/>
    </source>
</evidence>
<keyword evidence="3" id="KW-1185">Reference proteome</keyword>
<name>A0A3Q3B228_KRYMA</name>
<dbReference type="PANTHER" id="PTHR45913:SF11">
    <property type="entry name" value="EPM2A-INTERACTING PROTEIN 1"/>
    <property type="match status" value="1"/>
</dbReference>
<accession>A0A3Q3B228</accession>
<dbReference type="GeneTree" id="ENSGT00950000182812"/>
<evidence type="ECO:0000313" key="3">
    <source>
        <dbReference type="Proteomes" id="UP000264800"/>
    </source>
</evidence>
<reference evidence="2" key="2">
    <citation type="submission" date="2025-09" db="UniProtKB">
        <authorList>
            <consortium name="Ensembl"/>
        </authorList>
    </citation>
    <scope>IDENTIFICATION</scope>
</reference>
<dbReference type="InterPro" id="IPR012337">
    <property type="entry name" value="RNaseH-like_sf"/>
</dbReference>
<feature type="domain" description="SPIN-DOC-like zinc-finger" evidence="1">
    <location>
        <begin position="100"/>
        <end position="160"/>
    </location>
</feature>
<dbReference type="Pfam" id="PF18658">
    <property type="entry name" value="zf-C2H2_12"/>
    <property type="match status" value="1"/>
</dbReference>
<dbReference type="OMA" id="KSCHIVE"/>
<evidence type="ECO:0000259" key="1">
    <source>
        <dbReference type="Pfam" id="PF18658"/>
    </source>
</evidence>
<dbReference type="PANTHER" id="PTHR45913">
    <property type="entry name" value="EPM2A-INTERACTING PROTEIN 1"/>
    <property type="match status" value="1"/>
</dbReference>
<organism evidence="2 3">
    <name type="scientific">Kryptolebias marmoratus</name>
    <name type="common">Mangrove killifish</name>
    <name type="synonym">Rivulus marmoratus</name>
    <dbReference type="NCBI Taxonomy" id="37003"/>
    <lineage>
        <taxon>Eukaryota</taxon>
        <taxon>Metazoa</taxon>
        <taxon>Chordata</taxon>
        <taxon>Craniata</taxon>
        <taxon>Vertebrata</taxon>
        <taxon>Euteleostomi</taxon>
        <taxon>Actinopterygii</taxon>
        <taxon>Neopterygii</taxon>
        <taxon>Teleostei</taxon>
        <taxon>Neoteleostei</taxon>
        <taxon>Acanthomorphata</taxon>
        <taxon>Ovalentaria</taxon>
        <taxon>Atherinomorphae</taxon>
        <taxon>Cyprinodontiformes</taxon>
        <taxon>Rivulidae</taxon>
        <taxon>Kryptolebias</taxon>
    </lineage>
</organism>
<protein>
    <recommendedName>
        <fullName evidence="1">SPIN-DOC-like zinc-finger domain-containing protein</fullName>
    </recommendedName>
</protein>
<dbReference type="AlphaFoldDB" id="A0A3Q3B228"/>
<dbReference type="InterPro" id="IPR040647">
    <property type="entry name" value="SPIN-DOC_Znf-C2H2"/>
</dbReference>
<proteinExistence type="predicted"/>
<sequence>PCTCVCVRNISGNIDGLTSGLCEQYPGEFVSSTCCKRNKLPPGPAIVFFSSWKHKSCHIVETILFCSDKEKYPKCKNLNINNDPKMSRKRKVDADGRLFQERWEGEYLFVLQGERPVCLLCYEAVSVVKEYNLRRHFDTKHGAKYAQASLQEKQQIAQELKEGAFLKQCMLKVCEQVCPDQLQTFKNVSLSRNTIANRVKELAENLTTQLAEETRSYTAFSLAVDESTDNTDTAQLSIFIRGVKSDLSITEELLDVAALHGTTTGQDIFDAVEKSVSKNALQWENLVGLTTDGAPAMCGEKAGLVGLMRRKMQKMNCHTPLITYHCIIHQEALCGKVLGMEDIVTTVMKTVNFIRARGLNHRQFQQFLLEMGSEHGDVPYHTEVRWLSRSKVLKRFFELREDIAFFMQSKGKLMSELSDPKWLCDFAVLCDITDHLAQLNQKLQGRKQVITQMSDTITAFQRKLDLWMWQVKQDNLVHFPVCQSMSASFPETFSCAQLATKLSWLKTEFDRRFSDFRAQQSGFDIFANPFTTDVCTAPQHLQMELIELQSDSGLKAKFQDAAVQDFYRLMPPGLMPQLRLHAARVLSMFGSTYLCEQFFSMMNLNKNHEQWGFSCWRQNRLRNKLSLRLI</sequence>
<dbReference type="Ensembl" id="ENSKMAT00000018266.1">
    <property type="protein sequence ID" value="ENSKMAP00000018014.1"/>
    <property type="gene ID" value="ENSKMAG00000013418.1"/>
</dbReference>
<reference evidence="2" key="1">
    <citation type="submission" date="2025-08" db="UniProtKB">
        <authorList>
            <consortium name="Ensembl"/>
        </authorList>
    </citation>
    <scope>IDENTIFICATION</scope>
</reference>